<keyword evidence="3" id="KW-1185">Reference proteome</keyword>
<evidence type="ECO:0000313" key="3">
    <source>
        <dbReference type="Proteomes" id="UP000831467"/>
    </source>
</evidence>
<accession>A0ABY4IJT0</accession>
<name>A0ABY4IJT0_9MICO</name>
<reference evidence="2 3" key="1">
    <citation type="submission" date="2021-06" db="EMBL/GenBank/DDBJ databases">
        <title>Genome-based taxonomic framework of Microbacterium strains isolated from marine environment, the description of four new species and reclassification of four preexisting species.</title>
        <authorList>
            <person name="Lee S.D."/>
            <person name="Kim S.-M."/>
            <person name="Byeon Y.-S."/>
            <person name="Yang H.L."/>
            <person name="Kim I.S."/>
        </authorList>
    </citation>
    <scope>NUCLEOTIDE SEQUENCE [LARGE SCALE GENOMIC DNA]</scope>
    <source>
        <strain evidence="2 3">SSW1-51</strain>
    </source>
</reference>
<dbReference type="Pfam" id="PF13384">
    <property type="entry name" value="HTH_23"/>
    <property type="match status" value="1"/>
</dbReference>
<dbReference type="Proteomes" id="UP000831467">
    <property type="component" value="Chromosome"/>
</dbReference>
<protein>
    <submittedName>
        <fullName evidence="2">Helix-turn-helix domain-containing protein</fullName>
    </submittedName>
</protein>
<gene>
    <name evidence="2" type="ORF">KV394_14165</name>
</gene>
<feature type="region of interest" description="Disordered" evidence="1">
    <location>
        <begin position="128"/>
        <end position="156"/>
    </location>
</feature>
<organism evidence="2 3">
    <name type="scientific">Microbacterium sufflavum</name>
    <dbReference type="NCBI Taxonomy" id="2851649"/>
    <lineage>
        <taxon>Bacteria</taxon>
        <taxon>Bacillati</taxon>
        <taxon>Actinomycetota</taxon>
        <taxon>Actinomycetes</taxon>
        <taxon>Micrococcales</taxon>
        <taxon>Microbacteriaceae</taxon>
        <taxon>Microbacterium</taxon>
    </lineage>
</organism>
<evidence type="ECO:0000313" key="2">
    <source>
        <dbReference type="EMBL" id="UPL12186.1"/>
    </source>
</evidence>
<proteinExistence type="predicted"/>
<sequence length="156" mass="17790">MSDNLSLQERRIRAVNLRRAGADYRSIARSLGVSPSTAWRLVDDALRLVLVDGTERLRQIEGERLDDAQRALWPAVVSGDVRAVDVYIRLSARRARMFGLDIEAETEVEREMREAYREQVETFLAGLAVPAPKPRRPQPPEPTGLRALEPRHDRHE</sequence>
<evidence type="ECO:0000256" key="1">
    <source>
        <dbReference type="SAM" id="MobiDB-lite"/>
    </source>
</evidence>
<dbReference type="EMBL" id="CP078076">
    <property type="protein sequence ID" value="UPL12186.1"/>
    <property type="molecule type" value="Genomic_DNA"/>
</dbReference>
<dbReference type="RefSeq" id="WP_247981720.1">
    <property type="nucleotide sequence ID" value="NZ_CP078076.1"/>
</dbReference>